<dbReference type="PANTHER" id="PTHR13285:SF18">
    <property type="entry name" value="PROTEIN-CYSTEINE N-PALMITOYLTRANSFERASE RASP"/>
    <property type="match status" value="1"/>
</dbReference>
<gene>
    <name evidence="2" type="ORF">ILEXP_LOCUS23364</name>
</gene>
<dbReference type="PANTHER" id="PTHR13285">
    <property type="entry name" value="ACYLTRANSFERASE"/>
    <property type="match status" value="1"/>
</dbReference>
<evidence type="ECO:0000313" key="3">
    <source>
        <dbReference type="Proteomes" id="UP001642360"/>
    </source>
</evidence>
<evidence type="ECO:0000256" key="1">
    <source>
        <dbReference type="SAM" id="Phobius"/>
    </source>
</evidence>
<feature type="transmembrane region" description="Helical" evidence="1">
    <location>
        <begin position="17"/>
        <end position="39"/>
    </location>
</feature>
<keyword evidence="1" id="KW-0812">Transmembrane</keyword>
<proteinExistence type="predicted"/>
<keyword evidence="1" id="KW-0472">Membrane</keyword>
<dbReference type="EMBL" id="CAUOFW020002614">
    <property type="protein sequence ID" value="CAK9154994.1"/>
    <property type="molecule type" value="Genomic_DNA"/>
</dbReference>
<sequence>MACQVESAFGEFVFRELSAMLGAITITCLMVANLVGFVIGPSGIHWLISGFLQEEGFCCSKAWLLDTARSDPQHWILMIEVIKICTLSISTEGNVAVELMVVARCRPCIFARLTVAVDIL</sequence>
<accession>A0ABC8SCS2</accession>
<keyword evidence="3" id="KW-1185">Reference proteome</keyword>
<keyword evidence="1" id="KW-1133">Transmembrane helix</keyword>
<dbReference type="Proteomes" id="UP001642360">
    <property type="component" value="Unassembled WGS sequence"/>
</dbReference>
<reference evidence="2 3" key="1">
    <citation type="submission" date="2024-02" db="EMBL/GenBank/DDBJ databases">
        <authorList>
            <person name="Vignale AGUSTIN F."/>
            <person name="Sosa J E."/>
            <person name="Modenutti C."/>
        </authorList>
    </citation>
    <scope>NUCLEOTIDE SEQUENCE [LARGE SCALE GENOMIC DNA]</scope>
</reference>
<evidence type="ECO:0000313" key="2">
    <source>
        <dbReference type="EMBL" id="CAK9154994.1"/>
    </source>
</evidence>
<dbReference type="AlphaFoldDB" id="A0ABC8SCS2"/>
<protein>
    <submittedName>
        <fullName evidence="2">Uncharacterized protein</fullName>
    </submittedName>
</protein>
<organism evidence="2 3">
    <name type="scientific">Ilex paraguariensis</name>
    <name type="common">yerba mate</name>
    <dbReference type="NCBI Taxonomy" id="185542"/>
    <lineage>
        <taxon>Eukaryota</taxon>
        <taxon>Viridiplantae</taxon>
        <taxon>Streptophyta</taxon>
        <taxon>Embryophyta</taxon>
        <taxon>Tracheophyta</taxon>
        <taxon>Spermatophyta</taxon>
        <taxon>Magnoliopsida</taxon>
        <taxon>eudicotyledons</taxon>
        <taxon>Gunneridae</taxon>
        <taxon>Pentapetalae</taxon>
        <taxon>asterids</taxon>
        <taxon>campanulids</taxon>
        <taxon>Aquifoliales</taxon>
        <taxon>Aquifoliaceae</taxon>
        <taxon>Ilex</taxon>
    </lineage>
</organism>
<dbReference type="InterPro" id="IPR051085">
    <property type="entry name" value="MB_O-acyltransferase"/>
</dbReference>
<name>A0ABC8SCS2_9AQUA</name>
<comment type="caution">
    <text evidence="2">The sequence shown here is derived from an EMBL/GenBank/DDBJ whole genome shotgun (WGS) entry which is preliminary data.</text>
</comment>